<comment type="caution">
    <text evidence="3">The sequence shown here is derived from an EMBL/GenBank/DDBJ whole genome shotgun (WGS) entry which is preliminary data.</text>
</comment>
<organism evidence="3 4">
    <name type="scientific">Podospora fimiseda</name>
    <dbReference type="NCBI Taxonomy" id="252190"/>
    <lineage>
        <taxon>Eukaryota</taxon>
        <taxon>Fungi</taxon>
        <taxon>Dikarya</taxon>
        <taxon>Ascomycota</taxon>
        <taxon>Pezizomycotina</taxon>
        <taxon>Sordariomycetes</taxon>
        <taxon>Sordariomycetidae</taxon>
        <taxon>Sordariales</taxon>
        <taxon>Podosporaceae</taxon>
        <taxon>Podospora</taxon>
    </lineage>
</organism>
<proteinExistence type="predicted"/>
<dbReference type="Gene3D" id="3.80.10.10">
    <property type="entry name" value="Ribonuclease Inhibitor"/>
    <property type="match status" value="1"/>
</dbReference>
<dbReference type="InterPro" id="IPR032675">
    <property type="entry name" value="LRR_dom_sf"/>
</dbReference>
<dbReference type="InterPro" id="IPR001810">
    <property type="entry name" value="F-box_dom"/>
</dbReference>
<dbReference type="EMBL" id="MU865358">
    <property type="protein sequence ID" value="KAK4225864.1"/>
    <property type="molecule type" value="Genomic_DNA"/>
</dbReference>
<evidence type="ECO:0000256" key="1">
    <source>
        <dbReference type="SAM" id="MobiDB-lite"/>
    </source>
</evidence>
<evidence type="ECO:0000259" key="2">
    <source>
        <dbReference type="PROSITE" id="PS50181"/>
    </source>
</evidence>
<accession>A0AAN7BM74</accession>
<dbReference type="SUPFAM" id="SSF52047">
    <property type="entry name" value="RNI-like"/>
    <property type="match status" value="1"/>
</dbReference>
<evidence type="ECO:0000313" key="4">
    <source>
        <dbReference type="Proteomes" id="UP001301958"/>
    </source>
</evidence>
<keyword evidence="4" id="KW-1185">Reference proteome</keyword>
<feature type="compositionally biased region" description="Polar residues" evidence="1">
    <location>
        <begin position="710"/>
        <end position="723"/>
    </location>
</feature>
<gene>
    <name evidence="3" type="ORF">QBC38DRAFT_530155</name>
</gene>
<sequence>MSVNKLPVELVDKVCNFLYPDDLPSILDLALASKRYHHIASPWFYRTIRFDIKRLRTRRRLDLDVAECSALLRKSASFHHVRRLIVAGNLAIKDLSDTDSPFPEKPPWKLIKLPVAEPGVSSNSHEPFRDLSWRTQDMYSYRLQYADMHYPSYSHVPPKVIGPFSCQQTYDLDEGWSKLASLMEQLPGLCQLDWQCLVQFPFCLLKVLHTKLPGCRLYIKHFLLRCLYVADQSLATDPHELDLISSPCLYQIRMKGYGHLKIARYPDGLIERGPIITPQAVMQMAAGIAPNLHEVFIETCRHHEDGYGWYERLGDLQFYLRQEPESVLAPLVPWNGFRLEDNMVCTKRLAPLTTLSLHGDKWWLYRDELEQWLRHTDCSSLRRLIIEPGFGINDKDARVLASTGRLESLNHLVITIPGKRRGKQFTSHGYKALGTFIHDQPHLSLLSVEYPPWHLLTKPSHLLKLLPPTLKSFHLKGRPVISSEDIDLINEKCPLLEVLEVGVKRSKGSMAESRCYQALGRFSKLRRLHLRLDVEFASPPSPELDGMLECFGVANPFRWRHPTNLEINHVRDWYINLAIDQTLARSILDRITRGSDYVSQAPALERSEIRTRAHFHPVMSKWLHETHELREIVTRLHHDWLFELEEKEERRFTLKDITPDYSSSGYRIGSCPFDHPMQQELIRIFKSVWPASEDEADPWHWKSFPLAKPDTSSSIEQIGSPANDSRFVADEVAQSKCDDGEKRS</sequence>
<evidence type="ECO:0000313" key="3">
    <source>
        <dbReference type="EMBL" id="KAK4225864.1"/>
    </source>
</evidence>
<name>A0AAN7BM74_9PEZI</name>
<feature type="domain" description="F-box" evidence="2">
    <location>
        <begin position="1"/>
        <end position="48"/>
    </location>
</feature>
<reference evidence="3" key="2">
    <citation type="submission" date="2023-05" db="EMBL/GenBank/DDBJ databases">
        <authorList>
            <consortium name="Lawrence Berkeley National Laboratory"/>
            <person name="Steindorff A."/>
            <person name="Hensen N."/>
            <person name="Bonometti L."/>
            <person name="Westerberg I."/>
            <person name="Brannstrom I.O."/>
            <person name="Guillou S."/>
            <person name="Cros-Aarteil S."/>
            <person name="Calhoun S."/>
            <person name="Haridas S."/>
            <person name="Kuo A."/>
            <person name="Mondo S."/>
            <person name="Pangilinan J."/>
            <person name="Riley R."/>
            <person name="Labutti K."/>
            <person name="Andreopoulos B."/>
            <person name="Lipzen A."/>
            <person name="Chen C."/>
            <person name="Yanf M."/>
            <person name="Daum C."/>
            <person name="Ng V."/>
            <person name="Clum A."/>
            <person name="Ohm R."/>
            <person name="Martin F."/>
            <person name="Silar P."/>
            <person name="Natvig D."/>
            <person name="Lalanne C."/>
            <person name="Gautier V."/>
            <person name="Ament-Velasquez S.L."/>
            <person name="Kruys A."/>
            <person name="Hutchinson M.I."/>
            <person name="Powell A.J."/>
            <person name="Barry K."/>
            <person name="Miller A.N."/>
            <person name="Grigoriev I.V."/>
            <person name="Debuchy R."/>
            <person name="Gladieux P."/>
            <person name="Thoren M.H."/>
            <person name="Johannesson H."/>
        </authorList>
    </citation>
    <scope>NUCLEOTIDE SEQUENCE</scope>
    <source>
        <strain evidence="3">CBS 990.96</strain>
    </source>
</reference>
<dbReference type="AlphaFoldDB" id="A0AAN7BM74"/>
<reference evidence="3" key="1">
    <citation type="journal article" date="2023" name="Mol. Phylogenet. Evol.">
        <title>Genome-scale phylogeny and comparative genomics of the fungal order Sordariales.</title>
        <authorList>
            <person name="Hensen N."/>
            <person name="Bonometti L."/>
            <person name="Westerberg I."/>
            <person name="Brannstrom I.O."/>
            <person name="Guillou S."/>
            <person name="Cros-Aarteil S."/>
            <person name="Calhoun S."/>
            <person name="Haridas S."/>
            <person name="Kuo A."/>
            <person name="Mondo S."/>
            <person name="Pangilinan J."/>
            <person name="Riley R."/>
            <person name="LaButti K."/>
            <person name="Andreopoulos B."/>
            <person name="Lipzen A."/>
            <person name="Chen C."/>
            <person name="Yan M."/>
            <person name="Daum C."/>
            <person name="Ng V."/>
            <person name="Clum A."/>
            <person name="Steindorff A."/>
            <person name="Ohm R.A."/>
            <person name="Martin F."/>
            <person name="Silar P."/>
            <person name="Natvig D.O."/>
            <person name="Lalanne C."/>
            <person name="Gautier V."/>
            <person name="Ament-Velasquez S.L."/>
            <person name="Kruys A."/>
            <person name="Hutchinson M.I."/>
            <person name="Powell A.J."/>
            <person name="Barry K."/>
            <person name="Miller A.N."/>
            <person name="Grigoriev I.V."/>
            <person name="Debuchy R."/>
            <person name="Gladieux P."/>
            <person name="Hiltunen Thoren M."/>
            <person name="Johannesson H."/>
        </authorList>
    </citation>
    <scope>NUCLEOTIDE SEQUENCE</scope>
    <source>
        <strain evidence="3">CBS 990.96</strain>
    </source>
</reference>
<dbReference type="Proteomes" id="UP001301958">
    <property type="component" value="Unassembled WGS sequence"/>
</dbReference>
<protein>
    <recommendedName>
        <fullName evidence="2">F-box domain-containing protein</fullName>
    </recommendedName>
</protein>
<feature type="region of interest" description="Disordered" evidence="1">
    <location>
        <begin position="708"/>
        <end position="744"/>
    </location>
</feature>
<dbReference type="PROSITE" id="PS50181">
    <property type="entry name" value="FBOX"/>
    <property type="match status" value="1"/>
</dbReference>